<dbReference type="Gene3D" id="1.10.1040.10">
    <property type="entry name" value="N-(1-d-carboxylethyl)-l-norvaline Dehydrogenase, domain 2"/>
    <property type="match status" value="1"/>
</dbReference>
<dbReference type="EMBL" id="VBQZ03000051">
    <property type="protein sequence ID" value="MXQ89022.1"/>
    <property type="molecule type" value="Genomic_DNA"/>
</dbReference>
<dbReference type="Pfam" id="PF07479">
    <property type="entry name" value="NAD_Gly3P_dh_C"/>
    <property type="match status" value="1"/>
</dbReference>
<evidence type="ECO:0000256" key="7">
    <source>
        <dbReference type="RuleBase" id="RU000437"/>
    </source>
</evidence>
<evidence type="ECO:0000256" key="1">
    <source>
        <dbReference type="ARBA" id="ARBA00004496"/>
    </source>
</evidence>
<keyword evidence="12" id="KW-1185">Reference proteome</keyword>
<dbReference type="InterPro" id="IPR006168">
    <property type="entry name" value="G3P_DH_NAD-dep"/>
</dbReference>
<comment type="catalytic activity">
    <reaction evidence="6">
        <text>sn-glycerol 3-phosphate + NAD(+) = dihydroxyacetone phosphate + NADH + H(+)</text>
        <dbReference type="Rhea" id="RHEA:11092"/>
        <dbReference type="ChEBI" id="CHEBI:15378"/>
        <dbReference type="ChEBI" id="CHEBI:57540"/>
        <dbReference type="ChEBI" id="CHEBI:57597"/>
        <dbReference type="ChEBI" id="CHEBI:57642"/>
        <dbReference type="ChEBI" id="CHEBI:57945"/>
        <dbReference type="EC" id="1.1.1.8"/>
    </reaction>
    <physiologicalReaction direction="left-to-right" evidence="6">
        <dbReference type="Rhea" id="RHEA:11093"/>
    </physiologicalReaction>
</comment>
<evidence type="ECO:0000256" key="8">
    <source>
        <dbReference type="RuleBase" id="RU361243"/>
    </source>
</evidence>
<dbReference type="Proteomes" id="UP000322234">
    <property type="component" value="Unassembled WGS sequence"/>
</dbReference>
<dbReference type="PRINTS" id="PR00077">
    <property type="entry name" value="GPDHDRGNASE"/>
</dbReference>
<evidence type="ECO:0000256" key="6">
    <source>
        <dbReference type="ARBA" id="ARBA00048723"/>
    </source>
</evidence>
<dbReference type="GO" id="GO:0042803">
    <property type="term" value="F:protein homodimerization activity"/>
    <property type="evidence" value="ECO:0007669"/>
    <property type="project" value="InterPro"/>
</dbReference>
<dbReference type="Gene3D" id="3.40.50.720">
    <property type="entry name" value="NAD(P)-binding Rossmann-like Domain"/>
    <property type="match status" value="1"/>
</dbReference>
<dbReference type="PANTHER" id="PTHR11728">
    <property type="entry name" value="GLYCEROL-3-PHOSPHATE DEHYDROGENASE"/>
    <property type="match status" value="1"/>
</dbReference>
<keyword evidence="5 7" id="KW-0520">NAD</keyword>
<evidence type="ECO:0000313" key="12">
    <source>
        <dbReference type="Proteomes" id="UP000322234"/>
    </source>
</evidence>
<dbReference type="FunFam" id="1.10.1040.10:FF:000084">
    <property type="entry name" value="Glycerol-3-phosphate dehydrogenase [NAD(+)], cytoplasmic"/>
    <property type="match status" value="1"/>
</dbReference>
<gene>
    <name evidence="11" type="ORF">E5288_WYG019994</name>
</gene>
<comment type="caution">
    <text evidence="11">The sequence shown here is derived from an EMBL/GenBank/DDBJ whole genome shotgun (WGS) entry which is preliminary data.</text>
</comment>
<proteinExistence type="inferred from homology"/>
<dbReference type="SUPFAM" id="SSF48179">
    <property type="entry name" value="6-phosphogluconate dehydrogenase C-terminal domain-like"/>
    <property type="match status" value="1"/>
</dbReference>
<dbReference type="GO" id="GO:0141152">
    <property type="term" value="F:glycerol-3-phosphate dehydrogenase (NAD+) activity"/>
    <property type="evidence" value="ECO:0007669"/>
    <property type="project" value="UniProtKB-UniRule"/>
</dbReference>
<dbReference type="InterPro" id="IPR013328">
    <property type="entry name" value="6PGD_dom2"/>
</dbReference>
<accession>A0A6B0RI20</accession>
<dbReference type="GO" id="GO:0046168">
    <property type="term" value="P:glycerol-3-phosphate catabolic process"/>
    <property type="evidence" value="ECO:0007669"/>
    <property type="project" value="UniProtKB-UniRule"/>
</dbReference>
<dbReference type="InterPro" id="IPR036291">
    <property type="entry name" value="NAD(P)-bd_dom_sf"/>
</dbReference>
<comment type="subcellular location">
    <subcellularLocation>
        <location evidence="1">Cytoplasm</location>
    </subcellularLocation>
</comment>
<dbReference type="AlphaFoldDB" id="A0A6B0RI20"/>
<dbReference type="NCBIfam" id="TIGR03376">
    <property type="entry name" value="glycerol3P_DH"/>
    <property type="match status" value="1"/>
</dbReference>
<organism evidence="11 12">
    <name type="scientific">Bos mutus</name>
    <name type="common">wild yak</name>
    <dbReference type="NCBI Taxonomy" id="72004"/>
    <lineage>
        <taxon>Eukaryota</taxon>
        <taxon>Metazoa</taxon>
        <taxon>Chordata</taxon>
        <taxon>Craniata</taxon>
        <taxon>Vertebrata</taxon>
        <taxon>Euteleostomi</taxon>
        <taxon>Mammalia</taxon>
        <taxon>Eutheria</taxon>
        <taxon>Laurasiatheria</taxon>
        <taxon>Artiodactyla</taxon>
        <taxon>Ruminantia</taxon>
        <taxon>Pecora</taxon>
        <taxon>Bovidae</taxon>
        <taxon>Bovinae</taxon>
        <taxon>Bos</taxon>
    </lineage>
</organism>
<evidence type="ECO:0000256" key="4">
    <source>
        <dbReference type="ARBA" id="ARBA00023002"/>
    </source>
</evidence>
<feature type="domain" description="Glycerol-3-phosphate dehydrogenase NAD-dependent C-terminal" evidence="10">
    <location>
        <begin position="245"/>
        <end position="367"/>
    </location>
</feature>
<evidence type="ECO:0000256" key="2">
    <source>
        <dbReference type="ARBA" id="ARBA00011009"/>
    </source>
</evidence>
<keyword evidence="3" id="KW-0963">Cytoplasm</keyword>
<dbReference type="GO" id="GO:0005829">
    <property type="term" value="C:cytosol"/>
    <property type="evidence" value="ECO:0007669"/>
    <property type="project" value="TreeGrafter"/>
</dbReference>
<keyword evidence="4 7" id="KW-0560">Oxidoreductase</keyword>
<dbReference type="InterPro" id="IPR011128">
    <property type="entry name" value="G3P_DH_NAD-dep_N"/>
</dbReference>
<evidence type="ECO:0000256" key="3">
    <source>
        <dbReference type="ARBA" id="ARBA00022490"/>
    </source>
</evidence>
<evidence type="ECO:0000313" key="11">
    <source>
        <dbReference type="EMBL" id="MXQ89022.1"/>
    </source>
</evidence>
<dbReference type="InterPro" id="IPR017751">
    <property type="entry name" value="G3P_DH_NAD-dep_euk"/>
</dbReference>
<evidence type="ECO:0000259" key="10">
    <source>
        <dbReference type="Pfam" id="PF07479"/>
    </source>
</evidence>
<dbReference type="GO" id="GO:0051287">
    <property type="term" value="F:NAD binding"/>
    <property type="evidence" value="ECO:0007669"/>
    <property type="project" value="UniProtKB-UniRule"/>
</dbReference>
<comment type="similarity">
    <text evidence="2 7">Belongs to the NAD-dependent glycerol-3-phosphate dehydrogenase family.</text>
</comment>
<dbReference type="InterPro" id="IPR006109">
    <property type="entry name" value="G3P_DH_NAD-dep_C"/>
</dbReference>
<feature type="domain" description="Glycerol-3-phosphate dehydrogenase NAD-dependent N-terminal" evidence="9">
    <location>
        <begin position="67"/>
        <end position="224"/>
    </location>
</feature>
<dbReference type="GO" id="GO:0005975">
    <property type="term" value="P:carbohydrate metabolic process"/>
    <property type="evidence" value="ECO:0007669"/>
    <property type="project" value="InterPro"/>
</dbReference>
<reference evidence="11" key="1">
    <citation type="submission" date="2019-10" db="EMBL/GenBank/DDBJ databases">
        <title>The sequence and de novo assembly of the wild yak genome.</title>
        <authorList>
            <person name="Liu Y."/>
        </authorList>
    </citation>
    <scope>NUCLEOTIDE SEQUENCE [LARGE SCALE GENOMIC DNA]</scope>
    <source>
        <strain evidence="11">WY2019</strain>
    </source>
</reference>
<dbReference type="EC" id="1.1.1.8" evidence="8"/>
<evidence type="ECO:0000256" key="5">
    <source>
        <dbReference type="ARBA" id="ARBA00023027"/>
    </source>
</evidence>
<dbReference type="Pfam" id="PF01210">
    <property type="entry name" value="NAD_Gly3P_dh_N"/>
    <property type="match status" value="1"/>
</dbReference>
<dbReference type="FunFam" id="3.40.50.720:FF:000088">
    <property type="entry name" value="Glycerol-3-phosphate dehydrogenase [NAD(+)]"/>
    <property type="match status" value="1"/>
</dbReference>
<dbReference type="PANTHER" id="PTHR11728:SF7">
    <property type="entry name" value="GLYCEROL-3-PHOSPHATE DEHYDROGENASE 1-LIKE PROTEIN"/>
    <property type="match status" value="1"/>
</dbReference>
<dbReference type="SUPFAM" id="SSF51735">
    <property type="entry name" value="NAD(P)-binding Rossmann-fold domains"/>
    <property type="match status" value="1"/>
</dbReference>
<evidence type="ECO:0000259" key="9">
    <source>
        <dbReference type="Pfam" id="PF01210"/>
    </source>
</evidence>
<protein>
    <recommendedName>
        <fullName evidence="8">Glycerol-3-phosphate dehydrogenase [NAD(+)]</fullName>
        <ecNumber evidence="8">1.1.1.8</ecNumber>
    </recommendedName>
</protein>
<dbReference type="InterPro" id="IPR008927">
    <property type="entry name" value="6-PGluconate_DH-like_C_sf"/>
</dbReference>
<sequence>MRWPSHETAAAPWGRQESGEGHACISAAWHSVCVGGTRLMGVPPAPFLTLRSTALHHRPGAQQAGEGSAVAKIIGNNVKKLQKFASTVKMWVFEETVNGRKLTDIINNDHENVKYLPGHKLPENVVAVANLGEAVQDADLLVFVIPHQFIHRICDEITGRVPKDALGITLIKGIDEGPEGLKLISDIIREKMGIDISVLMGANIANEVAAGKFCETTIGSKIMENGLLFKELLQTPNFRITVVDDADTVELCGALKNIVAVGAGFCDGLLCGDNTKAAVIRLGLMEMIAFARIFCKGQVSTATFLESCGVADLITTCYGGRNRKVAEAFARTGKTIEELEKEMLNGQKLQGPQTSAEVYRILKQKGLLDKFGQEPEPQLLMSVTTDHPVKSTPGQISLSQTTFHRKPVSQDPVVVLVFPGKIQNHSDL</sequence>
<name>A0A6B0RI20_9CETA</name>